<dbReference type="GO" id="GO:0030490">
    <property type="term" value="P:maturation of SSU-rRNA"/>
    <property type="evidence" value="ECO:0007669"/>
    <property type="project" value="TreeGrafter"/>
</dbReference>
<feature type="compositionally biased region" description="Basic residues" evidence="7">
    <location>
        <begin position="649"/>
        <end position="669"/>
    </location>
</feature>
<feature type="compositionally biased region" description="Basic and acidic residues" evidence="7">
    <location>
        <begin position="138"/>
        <end position="154"/>
    </location>
</feature>
<evidence type="ECO:0000313" key="8">
    <source>
        <dbReference type="EMBL" id="KAK4535014.1"/>
    </source>
</evidence>
<evidence type="ECO:0000256" key="3">
    <source>
        <dbReference type="ARBA" id="ARBA00022517"/>
    </source>
</evidence>
<gene>
    <name evidence="8" type="ORF">CDCA_CDCA03G1039</name>
</gene>
<dbReference type="EMBL" id="JANCYW010000003">
    <property type="protein sequence ID" value="KAK4535014.1"/>
    <property type="molecule type" value="Genomic_DNA"/>
</dbReference>
<evidence type="ECO:0000256" key="2">
    <source>
        <dbReference type="ARBA" id="ARBA00007466"/>
    </source>
</evidence>
<comment type="function">
    <text evidence="6">Involved in nucleolar processing of pre-18S ribosomal RNA. Has a role in the nuclear export of 40S pre-ribosomal subunit to the cytoplasm.</text>
</comment>
<feature type="region of interest" description="Disordered" evidence="7">
    <location>
        <begin position="203"/>
        <end position="255"/>
    </location>
</feature>
<dbReference type="PANTHER" id="PTHR23183:SF0">
    <property type="entry name" value="NUCLEOLAR PROTEIN 14"/>
    <property type="match status" value="1"/>
</dbReference>
<dbReference type="AlphaFoldDB" id="A0AAV9IRY1"/>
<evidence type="ECO:0000256" key="4">
    <source>
        <dbReference type="ARBA" id="ARBA00022552"/>
    </source>
</evidence>
<feature type="compositionally biased region" description="Basic and acidic residues" evidence="7">
    <location>
        <begin position="203"/>
        <end position="220"/>
    </location>
</feature>
<comment type="caution">
    <text evidence="8">The sequence shown here is derived from an EMBL/GenBank/DDBJ whole genome shotgun (WGS) entry which is preliminary data.</text>
</comment>
<evidence type="ECO:0000256" key="1">
    <source>
        <dbReference type="ARBA" id="ARBA00004604"/>
    </source>
</evidence>
<feature type="region of interest" description="Disordered" evidence="7">
    <location>
        <begin position="1"/>
        <end position="79"/>
    </location>
</feature>
<evidence type="ECO:0000256" key="5">
    <source>
        <dbReference type="ARBA" id="ARBA00023242"/>
    </source>
</evidence>
<feature type="compositionally biased region" description="Basic residues" evidence="7">
    <location>
        <begin position="26"/>
        <end position="38"/>
    </location>
</feature>
<feature type="region of interest" description="Disordered" evidence="7">
    <location>
        <begin position="312"/>
        <end position="335"/>
    </location>
</feature>
<accession>A0AAV9IRY1</accession>
<feature type="region of interest" description="Disordered" evidence="7">
    <location>
        <begin position="649"/>
        <end position="678"/>
    </location>
</feature>
<dbReference type="InterPro" id="IPR007276">
    <property type="entry name" value="Nop14"/>
</dbReference>
<name>A0AAV9IRY1_CYACA</name>
<keyword evidence="9" id="KW-1185">Reference proteome</keyword>
<keyword evidence="3" id="KW-0690">Ribosome biogenesis</keyword>
<sequence length="678" mass="76321">MRRENLFEQLQRKRHVNKGASESTTRRKRHSPTRRAQARTRFNLDSGPQELLTHRGTPLDAWLDERAEELSGERSAEPDLLAEEFGVALESEDEGEEELGIDPVGVEYDLSRGEPHGKAPPPTFREAMQDIIAKSKARKEERRLERVRREQRVHELDEELDQVRDLLRPGRDDTGASGAEPVHVAPVSPFADYEQSILELSTEARGRPQDRAGKEHRADVDAGPQRHALASGDEDDVVASAESDTDTTNTSHEDDVVVSLGEWHSDPAMGRLLEHVDQMAGDVKRVPVLWTADVLWQVHELAGRCVPAAEAPSRVSRVRRRRPAASAPDDGGGDSERLDALESLWRWALAHLTRMRDSLSQGKVGDDLIHLRERLRDLAVLHCLAVWFPVQDARHALLAPAALLLGRWMAQACAALQDQVMQVGEASHRRWLAVSLAAAERLVHDWVLPTGRVFPELVAFLASLLDRCAACRDDEPSNVADTPPHNTLSFEGIAHMLDATASQNVETPHTEELALTATTLLDQCVEAWSGKVPALSVLLQSARTSLQHLRTRWHHPWCESAWQRMESAIQRDVYRPELLRMHRPPAAPKLLNPRMPNDATTRNTHRTATDMRNQGALHPSRTQLQRQIRKETRAAAKDLRAVAELHARRQQQAHQRTARHARAERHRARITLAEDQKR</sequence>
<evidence type="ECO:0000313" key="9">
    <source>
        <dbReference type="Proteomes" id="UP001301350"/>
    </source>
</evidence>
<feature type="compositionally biased region" description="Basic and acidic residues" evidence="7">
    <location>
        <begin position="164"/>
        <end position="174"/>
    </location>
</feature>
<dbReference type="Pfam" id="PF04147">
    <property type="entry name" value="Nop14"/>
    <property type="match status" value="2"/>
</dbReference>
<evidence type="ECO:0000256" key="7">
    <source>
        <dbReference type="SAM" id="MobiDB-lite"/>
    </source>
</evidence>
<feature type="region of interest" description="Disordered" evidence="7">
    <location>
        <begin position="135"/>
        <end position="154"/>
    </location>
</feature>
<dbReference type="PANTHER" id="PTHR23183">
    <property type="entry name" value="NOP14"/>
    <property type="match status" value="1"/>
</dbReference>
<comment type="subcellular location">
    <subcellularLocation>
        <location evidence="1">Nucleus</location>
        <location evidence="1">Nucleolus</location>
    </subcellularLocation>
</comment>
<proteinExistence type="inferred from homology"/>
<dbReference type="GO" id="GO:0032040">
    <property type="term" value="C:small-subunit processome"/>
    <property type="evidence" value="ECO:0007669"/>
    <property type="project" value="InterPro"/>
</dbReference>
<protein>
    <submittedName>
        <fullName evidence="8">Uncharacterized protein</fullName>
    </submittedName>
</protein>
<keyword evidence="4" id="KW-0698">rRNA processing</keyword>
<reference evidence="8 9" key="1">
    <citation type="submission" date="2022-07" db="EMBL/GenBank/DDBJ databases">
        <title>Genome-wide signatures of adaptation to extreme environments.</title>
        <authorList>
            <person name="Cho C.H."/>
            <person name="Yoon H.S."/>
        </authorList>
    </citation>
    <scope>NUCLEOTIDE SEQUENCE [LARGE SCALE GENOMIC DNA]</scope>
    <source>
        <strain evidence="8 9">DBV 063 E5</strain>
    </source>
</reference>
<comment type="similarity">
    <text evidence="2">Belongs to the NOP14 family.</text>
</comment>
<keyword evidence="5" id="KW-0539">Nucleus</keyword>
<dbReference type="GO" id="GO:0030692">
    <property type="term" value="C:Noc4p-Nop14p complex"/>
    <property type="evidence" value="ECO:0007669"/>
    <property type="project" value="TreeGrafter"/>
</dbReference>
<dbReference type="Proteomes" id="UP001301350">
    <property type="component" value="Unassembled WGS sequence"/>
</dbReference>
<feature type="compositionally biased region" description="Basic and acidic residues" evidence="7">
    <location>
        <begin position="63"/>
        <end position="77"/>
    </location>
</feature>
<organism evidence="8 9">
    <name type="scientific">Cyanidium caldarium</name>
    <name type="common">Red alga</name>
    <dbReference type="NCBI Taxonomy" id="2771"/>
    <lineage>
        <taxon>Eukaryota</taxon>
        <taxon>Rhodophyta</taxon>
        <taxon>Bangiophyceae</taxon>
        <taxon>Cyanidiales</taxon>
        <taxon>Cyanidiaceae</taxon>
        <taxon>Cyanidium</taxon>
    </lineage>
</organism>
<evidence type="ECO:0000256" key="6">
    <source>
        <dbReference type="ARBA" id="ARBA00024695"/>
    </source>
</evidence>
<feature type="region of interest" description="Disordered" evidence="7">
    <location>
        <begin position="164"/>
        <end position="188"/>
    </location>
</feature>